<gene>
    <name evidence="2" type="ORF">DPMN_008036</name>
</gene>
<dbReference type="Pfam" id="PF02296">
    <property type="entry name" value="Alpha_adaptin_C"/>
    <property type="match status" value="1"/>
</dbReference>
<evidence type="ECO:0000313" key="2">
    <source>
        <dbReference type="EMBL" id="KAH3884064.1"/>
    </source>
</evidence>
<dbReference type="EMBL" id="JAIWYP010000001">
    <property type="protein sequence ID" value="KAH3884064.1"/>
    <property type="molecule type" value="Genomic_DNA"/>
</dbReference>
<keyword evidence="3" id="KW-1185">Reference proteome</keyword>
<evidence type="ECO:0000259" key="1">
    <source>
        <dbReference type="Pfam" id="PF02296"/>
    </source>
</evidence>
<proteinExistence type="predicted"/>
<dbReference type="Gene3D" id="3.30.310.10">
    <property type="entry name" value="TATA-Binding Protein"/>
    <property type="match status" value="1"/>
</dbReference>
<dbReference type="Proteomes" id="UP000828390">
    <property type="component" value="Unassembled WGS sequence"/>
</dbReference>
<protein>
    <recommendedName>
        <fullName evidence="1">Clathrin adaptor alpha-adaptin appendage C-terminal subdomain domain-containing protein</fullName>
    </recommendedName>
</protein>
<dbReference type="InterPro" id="IPR012295">
    <property type="entry name" value="TBP_dom_sf"/>
</dbReference>
<dbReference type="InterPro" id="IPR003164">
    <property type="entry name" value="Clathrin_a-adaptin_app_sub_C"/>
</dbReference>
<dbReference type="GO" id="GO:0030131">
    <property type="term" value="C:clathrin adaptor complex"/>
    <property type="evidence" value="ECO:0007669"/>
    <property type="project" value="InterPro"/>
</dbReference>
<dbReference type="InterPro" id="IPR009028">
    <property type="entry name" value="Coatomer/calthrin_app_sub_C"/>
</dbReference>
<feature type="domain" description="Clathrin adaptor alpha-adaptin appendage C-terminal subdomain" evidence="1">
    <location>
        <begin position="8"/>
        <end position="74"/>
    </location>
</feature>
<evidence type="ECO:0000313" key="3">
    <source>
        <dbReference type="Proteomes" id="UP000828390"/>
    </source>
</evidence>
<name>A0A9D4MYF9_DREPO</name>
<reference evidence="2" key="1">
    <citation type="journal article" date="2019" name="bioRxiv">
        <title>The Genome of the Zebra Mussel, Dreissena polymorpha: A Resource for Invasive Species Research.</title>
        <authorList>
            <person name="McCartney M.A."/>
            <person name="Auch B."/>
            <person name="Kono T."/>
            <person name="Mallez S."/>
            <person name="Zhang Y."/>
            <person name="Obille A."/>
            <person name="Becker A."/>
            <person name="Abrahante J.E."/>
            <person name="Garbe J."/>
            <person name="Badalamenti J.P."/>
            <person name="Herman A."/>
            <person name="Mangelson H."/>
            <person name="Liachko I."/>
            <person name="Sullivan S."/>
            <person name="Sone E.D."/>
            <person name="Koren S."/>
            <person name="Silverstein K.A.T."/>
            <person name="Beckman K.B."/>
            <person name="Gohl D.M."/>
        </authorList>
    </citation>
    <scope>NUCLEOTIDE SEQUENCE</scope>
    <source>
        <strain evidence="2">Duluth1</strain>
        <tissue evidence="2">Whole animal</tissue>
    </source>
</reference>
<reference evidence="2" key="2">
    <citation type="submission" date="2020-11" db="EMBL/GenBank/DDBJ databases">
        <authorList>
            <person name="McCartney M.A."/>
            <person name="Auch B."/>
            <person name="Kono T."/>
            <person name="Mallez S."/>
            <person name="Becker A."/>
            <person name="Gohl D.M."/>
            <person name="Silverstein K.A.T."/>
            <person name="Koren S."/>
            <person name="Bechman K.B."/>
            <person name="Herman A."/>
            <person name="Abrahante J.E."/>
            <person name="Garbe J."/>
        </authorList>
    </citation>
    <scope>NUCLEOTIDE SEQUENCE</scope>
    <source>
        <strain evidence="2">Duluth1</strain>
        <tissue evidence="2">Whole animal</tissue>
    </source>
</reference>
<sequence>MEYPFLLQLIGFSVSVLEKVDPNAENFVSAGILYTRNQQVGILLRLEPNKQAQMYRLTVRASRDKVAKILCDLMQTQL</sequence>
<dbReference type="SUPFAM" id="SSF55711">
    <property type="entry name" value="Subdomain of clathrin and coatomer appendage domain"/>
    <property type="match status" value="1"/>
</dbReference>
<comment type="caution">
    <text evidence="2">The sequence shown here is derived from an EMBL/GenBank/DDBJ whole genome shotgun (WGS) entry which is preliminary data.</text>
</comment>
<dbReference type="GO" id="GO:0016192">
    <property type="term" value="P:vesicle-mediated transport"/>
    <property type="evidence" value="ECO:0007669"/>
    <property type="project" value="InterPro"/>
</dbReference>
<dbReference type="AlphaFoldDB" id="A0A9D4MYF9"/>
<organism evidence="2 3">
    <name type="scientific">Dreissena polymorpha</name>
    <name type="common">Zebra mussel</name>
    <name type="synonym">Mytilus polymorpha</name>
    <dbReference type="NCBI Taxonomy" id="45954"/>
    <lineage>
        <taxon>Eukaryota</taxon>
        <taxon>Metazoa</taxon>
        <taxon>Spiralia</taxon>
        <taxon>Lophotrochozoa</taxon>
        <taxon>Mollusca</taxon>
        <taxon>Bivalvia</taxon>
        <taxon>Autobranchia</taxon>
        <taxon>Heteroconchia</taxon>
        <taxon>Euheterodonta</taxon>
        <taxon>Imparidentia</taxon>
        <taxon>Neoheterodontei</taxon>
        <taxon>Myida</taxon>
        <taxon>Dreissenoidea</taxon>
        <taxon>Dreissenidae</taxon>
        <taxon>Dreissena</taxon>
    </lineage>
</organism>
<dbReference type="GO" id="GO:0006886">
    <property type="term" value="P:intracellular protein transport"/>
    <property type="evidence" value="ECO:0007669"/>
    <property type="project" value="InterPro"/>
</dbReference>
<accession>A0A9D4MYF9</accession>